<dbReference type="InterPro" id="IPR013783">
    <property type="entry name" value="Ig-like_fold"/>
</dbReference>
<keyword evidence="1" id="KW-0732">Signal</keyword>
<dbReference type="EMBL" id="JAKZGP010000071">
    <property type="protein sequence ID" value="MCH7411332.1"/>
    <property type="molecule type" value="Genomic_DNA"/>
</dbReference>
<feature type="signal peptide" evidence="1">
    <location>
        <begin position="1"/>
        <end position="23"/>
    </location>
</feature>
<organism evidence="2 3">
    <name type="scientific">Belliella filtrata</name>
    <dbReference type="NCBI Taxonomy" id="2923435"/>
    <lineage>
        <taxon>Bacteria</taxon>
        <taxon>Pseudomonadati</taxon>
        <taxon>Bacteroidota</taxon>
        <taxon>Cytophagia</taxon>
        <taxon>Cytophagales</taxon>
        <taxon>Cyclobacteriaceae</taxon>
        <taxon>Belliella</taxon>
    </lineage>
</organism>
<keyword evidence="3" id="KW-1185">Reference proteome</keyword>
<evidence type="ECO:0000313" key="2">
    <source>
        <dbReference type="EMBL" id="MCH7411332.1"/>
    </source>
</evidence>
<gene>
    <name evidence="2" type="ORF">MM239_18195</name>
</gene>
<dbReference type="InterPro" id="IPR011467">
    <property type="entry name" value="DUF1573"/>
</dbReference>
<sequence>MKIPVFRLLALFVCFGFAKVSTAQDFERNLLFWENRIIDVGTILQENGLVEVEFLGLNQTDSAIVITDVITDCGCTATSYDKDSIPQSKVSSIKVSYDPDYLGGPFTKMIIVRTNQDIYGDTLYLRGVNVTMPEDIVAGYPHKYGAIGFRLPVINMGNVYTNEPKTKMIEVYNFGKDSLKLTGHELEIEDDFITTYLSPEAIAPDSRGLIVLEYSASIRNDFGFLNDQVLFHFNTLAEPVRMSLIANLFEYFDPIPKSMELEVPRLGIQEIDIDLKEIRSGQNVKKTIQITNIGGEPLEIRKLTTTCDCVQANLGNYEIGVNESTSLEFNFDTRGRKGIDHKHITIFSNDPINPIRTIVIKSNIK</sequence>
<accession>A0ABS9V4K2</accession>
<feature type="chain" id="PRO_5046863220" evidence="1">
    <location>
        <begin position="24"/>
        <end position="365"/>
    </location>
</feature>
<proteinExistence type="predicted"/>
<evidence type="ECO:0000313" key="3">
    <source>
        <dbReference type="Proteomes" id="UP001165489"/>
    </source>
</evidence>
<dbReference type="Gene3D" id="2.60.40.10">
    <property type="entry name" value="Immunoglobulins"/>
    <property type="match status" value="2"/>
</dbReference>
<dbReference type="Pfam" id="PF07610">
    <property type="entry name" value="DUF1573"/>
    <property type="match status" value="2"/>
</dbReference>
<name>A0ABS9V4K2_9BACT</name>
<evidence type="ECO:0000256" key="1">
    <source>
        <dbReference type="SAM" id="SignalP"/>
    </source>
</evidence>
<reference evidence="2" key="1">
    <citation type="submission" date="2022-03" db="EMBL/GenBank/DDBJ databases">
        <title>De novo assembled genomes of Belliella spp. (Cyclobacteriaceae) strains.</title>
        <authorList>
            <person name="Szabo A."/>
            <person name="Korponai K."/>
            <person name="Felfoldi T."/>
        </authorList>
    </citation>
    <scope>NUCLEOTIDE SEQUENCE</scope>
    <source>
        <strain evidence="2">DSM 111904</strain>
    </source>
</reference>
<dbReference type="RefSeq" id="WP_241349700.1">
    <property type="nucleotide sequence ID" value="NZ_JAKZGP010000071.1"/>
</dbReference>
<protein>
    <submittedName>
        <fullName evidence="2">DUF1573 domain-containing protein</fullName>
    </submittedName>
</protein>
<dbReference type="Proteomes" id="UP001165489">
    <property type="component" value="Unassembled WGS sequence"/>
</dbReference>
<dbReference type="PANTHER" id="PTHR37833:SF1">
    <property type="entry name" value="SIGNAL PEPTIDE PROTEIN"/>
    <property type="match status" value="1"/>
</dbReference>
<dbReference type="PANTHER" id="PTHR37833">
    <property type="entry name" value="LIPOPROTEIN-RELATED"/>
    <property type="match status" value="1"/>
</dbReference>
<comment type="caution">
    <text evidence="2">The sequence shown here is derived from an EMBL/GenBank/DDBJ whole genome shotgun (WGS) entry which is preliminary data.</text>
</comment>